<evidence type="ECO:0000259" key="7">
    <source>
        <dbReference type="Pfam" id="PF02403"/>
    </source>
</evidence>
<evidence type="ECO:0000256" key="3">
    <source>
        <dbReference type="ARBA" id="ARBA00022917"/>
    </source>
</evidence>
<comment type="catalytic activity">
    <reaction evidence="4">
        <text>tRNA(Sec) + L-serine + ATP = L-seryl-tRNA(Sec) + AMP + diphosphate + H(+)</text>
        <dbReference type="Rhea" id="RHEA:42580"/>
        <dbReference type="Rhea" id="RHEA-COMP:9742"/>
        <dbReference type="Rhea" id="RHEA-COMP:10128"/>
        <dbReference type="ChEBI" id="CHEBI:15378"/>
        <dbReference type="ChEBI" id="CHEBI:30616"/>
        <dbReference type="ChEBI" id="CHEBI:33019"/>
        <dbReference type="ChEBI" id="CHEBI:33384"/>
        <dbReference type="ChEBI" id="CHEBI:78442"/>
        <dbReference type="ChEBI" id="CHEBI:78533"/>
        <dbReference type="ChEBI" id="CHEBI:456215"/>
        <dbReference type="EC" id="6.1.1.11"/>
    </reaction>
</comment>
<dbReference type="InterPro" id="IPR042103">
    <property type="entry name" value="SerRS_1_N_sf"/>
</dbReference>
<dbReference type="GO" id="GO:0004828">
    <property type="term" value="F:serine-tRNA ligase activity"/>
    <property type="evidence" value="ECO:0007669"/>
    <property type="project" value="UniProtKB-EC"/>
</dbReference>
<dbReference type="AlphaFoldDB" id="A0A257LVC3"/>
<evidence type="ECO:0000256" key="1">
    <source>
        <dbReference type="ARBA" id="ARBA00010728"/>
    </source>
</evidence>
<keyword evidence="6" id="KW-0175">Coiled coil</keyword>
<dbReference type="InterPro" id="IPR015866">
    <property type="entry name" value="Ser-tRNA-synth_1_N"/>
</dbReference>
<dbReference type="Gene3D" id="1.10.287.40">
    <property type="entry name" value="Serine-tRNA synthetase, tRNA binding domain"/>
    <property type="match status" value="1"/>
</dbReference>
<comment type="similarity">
    <text evidence="1">Belongs to the class-II aminoacyl-tRNA synthetase family. Type-1 seryl-tRNA synthetase subfamily.</text>
</comment>
<reference evidence="9" key="1">
    <citation type="submission" date="2017-07" db="EMBL/GenBank/DDBJ databases">
        <title>Novel pathways for hydrocarbon cycling and metabolic interdependencies in hydrothermal sediment communities.</title>
        <authorList>
            <person name="Dombrowski N."/>
            <person name="Seitz K."/>
            <person name="Teske A."/>
            <person name="Baker B."/>
        </authorList>
    </citation>
    <scope>NUCLEOTIDE SEQUENCE [LARGE SCALE GENOMIC DNA]</scope>
</reference>
<keyword evidence="2" id="KW-0963">Cytoplasm</keyword>
<feature type="domain" description="Serine-tRNA synthetase type1 N-terminal" evidence="7">
    <location>
        <begin position="22"/>
        <end position="115"/>
    </location>
</feature>
<evidence type="ECO:0000256" key="5">
    <source>
        <dbReference type="ARBA" id="ARBA00048823"/>
    </source>
</evidence>
<dbReference type="Pfam" id="PF02403">
    <property type="entry name" value="Seryl_tRNA_N"/>
    <property type="match status" value="1"/>
</dbReference>
<evidence type="ECO:0000313" key="8">
    <source>
        <dbReference type="EMBL" id="OYV02701.1"/>
    </source>
</evidence>
<protein>
    <recommendedName>
        <fullName evidence="7">Serine-tRNA synthetase type1 N-terminal domain-containing protein</fullName>
    </recommendedName>
</protein>
<evidence type="ECO:0000256" key="2">
    <source>
        <dbReference type="ARBA" id="ARBA00022490"/>
    </source>
</evidence>
<name>A0A257LVC3_UNCW3</name>
<accession>A0A257LVC3</accession>
<dbReference type="InterPro" id="IPR010978">
    <property type="entry name" value="tRNA-bd_arm"/>
</dbReference>
<evidence type="ECO:0000256" key="4">
    <source>
        <dbReference type="ARBA" id="ARBA00047929"/>
    </source>
</evidence>
<comment type="catalytic activity">
    <reaction evidence="5">
        <text>tRNA(Ser) + L-serine + ATP = L-seryl-tRNA(Ser) + AMP + diphosphate + H(+)</text>
        <dbReference type="Rhea" id="RHEA:12292"/>
        <dbReference type="Rhea" id="RHEA-COMP:9669"/>
        <dbReference type="Rhea" id="RHEA-COMP:9703"/>
        <dbReference type="ChEBI" id="CHEBI:15378"/>
        <dbReference type="ChEBI" id="CHEBI:30616"/>
        <dbReference type="ChEBI" id="CHEBI:33019"/>
        <dbReference type="ChEBI" id="CHEBI:33384"/>
        <dbReference type="ChEBI" id="CHEBI:78442"/>
        <dbReference type="ChEBI" id="CHEBI:78533"/>
        <dbReference type="ChEBI" id="CHEBI:456215"/>
        <dbReference type="EC" id="6.1.1.11"/>
    </reaction>
</comment>
<organism evidence="8 9">
    <name type="scientific">candidate division WOR-3 bacterium 4484_18</name>
    <dbReference type="NCBI Taxonomy" id="2020626"/>
    <lineage>
        <taxon>Bacteria</taxon>
        <taxon>Bacteria division WOR-3</taxon>
    </lineage>
</organism>
<evidence type="ECO:0000256" key="6">
    <source>
        <dbReference type="SAM" id="Coils"/>
    </source>
</evidence>
<dbReference type="Proteomes" id="UP000216312">
    <property type="component" value="Unassembled WGS sequence"/>
</dbReference>
<dbReference type="GO" id="GO:0006412">
    <property type="term" value="P:translation"/>
    <property type="evidence" value="ECO:0007669"/>
    <property type="project" value="UniProtKB-KW"/>
</dbReference>
<evidence type="ECO:0000313" key="9">
    <source>
        <dbReference type="Proteomes" id="UP000216312"/>
    </source>
</evidence>
<sequence length="172" mass="20144">MLHPARLHYDTQVKNYHLNVDVKHIVELRGESVDIDKLKELDHQRRQLVKACDTKRAELNHLTREIGKLKRTGRDDPKLIEVARQLSAEIANLEQRLRSIEAEFMHLLLWIPNTVHASVPLDEPKILREVGESREHKFDGLDHFTFSRLLNSWVWPTSLEVPKLQALTSHYI</sequence>
<comment type="caution">
    <text evidence="8">The sequence shown here is derived from an EMBL/GenBank/DDBJ whole genome shotgun (WGS) entry which is preliminary data.</text>
</comment>
<keyword evidence="3" id="KW-0648">Protein biosynthesis</keyword>
<dbReference type="GO" id="GO:0000166">
    <property type="term" value="F:nucleotide binding"/>
    <property type="evidence" value="ECO:0007669"/>
    <property type="project" value="InterPro"/>
</dbReference>
<feature type="coiled-coil region" evidence="6">
    <location>
        <begin position="38"/>
        <end position="103"/>
    </location>
</feature>
<proteinExistence type="inferred from homology"/>
<dbReference type="PANTHER" id="PTHR43697">
    <property type="entry name" value="SERYL-TRNA SYNTHETASE"/>
    <property type="match status" value="1"/>
</dbReference>
<dbReference type="PANTHER" id="PTHR43697:SF1">
    <property type="entry name" value="SERINE--TRNA LIGASE"/>
    <property type="match status" value="1"/>
</dbReference>
<dbReference type="EMBL" id="NMUJ01000059">
    <property type="protein sequence ID" value="OYV02701.1"/>
    <property type="molecule type" value="Genomic_DNA"/>
</dbReference>
<gene>
    <name evidence="8" type="ORF">CGW93_04140</name>
</gene>
<dbReference type="SUPFAM" id="SSF46589">
    <property type="entry name" value="tRNA-binding arm"/>
    <property type="match status" value="1"/>
</dbReference>